<evidence type="ECO:0000256" key="5">
    <source>
        <dbReference type="ARBA" id="ARBA00022840"/>
    </source>
</evidence>
<evidence type="ECO:0000259" key="12">
    <source>
        <dbReference type="Pfam" id="PF20974"/>
    </source>
</evidence>
<proteinExistence type="inferred from homology"/>
<evidence type="ECO:0000313" key="14">
    <source>
        <dbReference type="Proteomes" id="UP000740883"/>
    </source>
</evidence>
<keyword evidence="3 9" id="KW-0436">Ligase</keyword>
<dbReference type="PANTHER" id="PTHR43097">
    <property type="entry name" value="GLUTAMINE-TRNA LIGASE"/>
    <property type="match status" value="1"/>
</dbReference>
<feature type="domain" description="tRNA synthetases class I (E and Q) anti-codon binding" evidence="12">
    <location>
        <begin position="617"/>
        <end position="686"/>
    </location>
</feature>
<dbReference type="InterPro" id="IPR000924">
    <property type="entry name" value="Glu/Gln-tRNA-synth"/>
</dbReference>
<evidence type="ECO:0000259" key="11">
    <source>
        <dbReference type="Pfam" id="PF03950"/>
    </source>
</evidence>
<dbReference type="InterPro" id="IPR001412">
    <property type="entry name" value="aa-tRNA-synth_I_CS"/>
</dbReference>
<dbReference type="Proteomes" id="UP000740883">
    <property type="component" value="Unassembled WGS sequence"/>
</dbReference>
<dbReference type="OrthoDB" id="10250478at2759"/>
<evidence type="ECO:0000256" key="1">
    <source>
        <dbReference type="ARBA" id="ARBA00005594"/>
    </source>
</evidence>
<dbReference type="PRINTS" id="PR00987">
    <property type="entry name" value="TRNASYNTHGLU"/>
</dbReference>
<evidence type="ECO:0000256" key="3">
    <source>
        <dbReference type="ARBA" id="ARBA00022598"/>
    </source>
</evidence>
<evidence type="ECO:0000259" key="10">
    <source>
        <dbReference type="Pfam" id="PF00749"/>
    </source>
</evidence>
<comment type="caution">
    <text evidence="13">The sequence shown here is derived from an EMBL/GenBank/DDBJ whole genome shotgun (WGS) entry which is preliminary data.</text>
</comment>
<protein>
    <recommendedName>
        <fullName evidence="2">glutamine--tRNA ligase</fullName>
        <ecNumber evidence="2">6.1.1.18</ecNumber>
    </recommendedName>
</protein>
<dbReference type="EMBL" id="SBJO01000028">
    <property type="protein sequence ID" value="KAF9764319.1"/>
    <property type="molecule type" value="Genomic_DNA"/>
</dbReference>
<evidence type="ECO:0000256" key="4">
    <source>
        <dbReference type="ARBA" id="ARBA00022741"/>
    </source>
</evidence>
<keyword evidence="7 9" id="KW-0030">Aminoacyl-tRNA synthetase</keyword>
<reference evidence="13 14" key="1">
    <citation type="journal article" date="2020" name="Genome Biol. Evol.">
        <title>Comparative genomics of strictly vertically transmitted, feminizing microsporidia endosymbionts of amphipod crustaceans.</title>
        <authorList>
            <person name="Cormier A."/>
            <person name="Chebbi M.A."/>
            <person name="Giraud I."/>
            <person name="Wattier R."/>
            <person name="Teixeira M."/>
            <person name="Gilbert C."/>
            <person name="Rigaud T."/>
            <person name="Cordaux R."/>
        </authorList>
    </citation>
    <scope>NUCLEOTIDE SEQUENCE [LARGE SCALE GENOMIC DNA]</scope>
    <source>
        <strain evidence="13 14">Ou3-Ou53</strain>
    </source>
</reference>
<dbReference type="PROSITE" id="PS00178">
    <property type="entry name" value="AA_TRNA_LIGASE_I"/>
    <property type="match status" value="1"/>
</dbReference>
<dbReference type="GO" id="GO:0004819">
    <property type="term" value="F:glutamine-tRNA ligase activity"/>
    <property type="evidence" value="ECO:0007669"/>
    <property type="project" value="UniProtKB-EC"/>
</dbReference>
<keyword evidence="5 9" id="KW-0067">ATP-binding</keyword>
<keyword evidence="14" id="KW-1185">Reference proteome</keyword>
<comment type="similarity">
    <text evidence="1 9">Belongs to the class-I aminoacyl-tRNA synthetase family.</text>
</comment>
<dbReference type="InterPro" id="IPR050132">
    <property type="entry name" value="Gln/Glu-tRNA_Ligase"/>
</dbReference>
<dbReference type="PANTHER" id="PTHR43097:SF4">
    <property type="entry name" value="GLUTAMINE--TRNA LIGASE"/>
    <property type="match status" value="1"/>
</dbReference>
<name>A0A9P6H0Z8_9MICR</name>
<dbReference type="InterPro" id="IPR020058">
    <property type="entry name" value="Glu/Gln-tRNA-synth_Ib_cat-dom"/>
</dbReference>
<dbReference type="InterPro" id="IPR020059">
    <property type="entry name" value="Glu/Gln-tRNA-synth_Ib_codon-bd"/>
</dbReference>
<organism evidence="13 14">
    <name type="scientific">Nosema granulosis</name>
    <dbReference type="NCBI Taxonomy" id="83296"/>
    <lineage>
        <taxon>Eukaryota</taxon>
        <taxon>Fungi</taxon>
        <taxon>Fungi incertae sedis</taxon>
        <taxon>Microsporidia</taxon>
        <taxon>Nosematidae</taxon>
        <taxon>Nosema</taxon>
    </lineage>
</organism>
<dbReference type="InterPro" id="IPR020056">
    <property type="entry name" value="Rbsml_bL25/Gln-tRNA_synth_N"/>
</dbReference>
<dbReference type="AlphaFoldDB" id="A0A9P6H0Z8"/>
<evidence type="ECO:0000256" key="8">
    <source>
        <dbReference type="ARBA" id="ARBA00048270"/>
    </source>
</evidence>
<keyword evidence="6 9" id="KW-0648">Protein biosynthesis</keyword>
<dbReference type="InterPro" id="IPR011035">
    <property type="entry name" value="Ribosomal_bL25/Gln-tRNA_synth"/>
</dbReference>
<dbReference type="GO" id="GO:0006425">
    <property type="term" value="P:glutaminyl-tRNA aminoacylation"/>
    <property type="evidence" value="ECO:0007669"/>
    <property type="project" value="InterPro"/>
</dbReference>
<dbReference type="Pfam" id="PF20974">
    <property type="entry name" value="tRNA-synt_1c_C2"/>
    <property type="match status" value="1"/>
</dbReference>
<evidence type="ECO:0000256" key="7">
    <source>
        <dbReference type="ARBA" id="ARBA00023146"/>
    </source>
</evidence>
<dbReference type="InterPro" id="IPR049437">
    <property type="entry name" value="tRNA-synt_1c_C2"/>
</dbReference>
<dbReference type="Pfam" id="PF00749">
    <property type="entry name" value="tRNA-synt_1c"/>
    <property type="match status" value="1"/>
</dbReference>
<sequence length="703" mass="82219">MSDLIKILEKLNIEESKLDEINKKPQLKNNLEIVFSKFEPDNKLFYVLACTASKKIDLLFVGDLISKNFIQNEGELKGIYKYLEKNKNVSKEETIQYIKDNRKTDKEIIEIINSLIAERKSKKDILFELKNILPLADFKFVMAELNNKKYLGEFVEGSDKKKRDWLDEGEIAKLHRPGENPQINEEIRKHHLERTGGRVVTRFPPEPNGILHIGHAKAINLNFSYAEKHGGYTYLRFDDTNPKNEEDFYFESILEDVKWLGFTPYKVTASSNYFEKMIEFAVKLINKDKAYICELSVEEIKGRRREFSKALEDCEKGREEEIALILSPFRNRPKEENLKIFKEMVAKKHKEGTYTLRFKMNLDSKNPLMFDLVGMRIIDEEHVKTGSKYNLYPSYEFALCVSDSLEDVTHSFCTREFFTRQESYNWLLDELEIYKPVQWEFSRLNISNTVLSKRKLVPLSKFGINLDDPRLYTIRGMRRRGIPAEAINNFVRNIGITYADTVIDMKLFESFIREELNRTARRIMCVINPLRIFIRNAKPKTISAPDLLHDSKVREIDFTKEIFIENSDFSYEGGEDFFRFTPNQTVGLYLVGAIKFIEMKDGIITADLVDETPKKYIHWVSSDSKKVELRIYSDLFRSFNPNAVDYLSDLNIDSLVVKEGFCDKRIEGCKPEDKFQFQRLGYFCVDKDSSSEKIILNKTIALK</sequence>
<evidence type="ECO:0000256" key="6">
    <source>
        <dbReference type="ARBA" id="ARBA00022917"/>
    </source>
</evidence>
<dbReference type="InterPro" id="IPR004514">
    <property type="entry name" value="Gln-tRNA-synth"/>
</dbReference>
<gene>
    <name evidence="13" type="ORF">NGRA_0661</name>
</gene>
<dbReference type="SUPFAM" id="SSF52374">
    <property type="entry name" value="Nucleotidylyl transferase"/>
    <property type="match status" value="1"/>
</dbReference>
<dbReference type="Gene3D" id="3.40.50.620">
    <property type="entry name" value="HUPs"/>
    <property type="match status" value="1"/>
</dbReference>
<dbReference type="GO" id="GO:0005829">
    <property type="term" value="C:cytosol"/>
    <property type="evidence" value="ECO:0007669"/>
    <property type="project" value="TreeGrafter"/>
</dbReference>
<evidence type="ECO:0000256" key="9">
    <source>
        <dbReference type="RuleBase" id="RU363037"/>
    </source>
</evidence>
<comment type="catalytic activity">
    <reaction evidence="8">
        <text>tRNA(Gln) + L-glutamine + ATP = L-glutaminyl-tRNA(Gln) + AMP + diphosphate</text>
        <dbReference type="Rhea" id="RHEA:20121"/>
        <dbReference type="Rhea" id="RHEA-COMP:9662"/>
        <dbReference type="Rhea" id="RHEA-COMP:9681"/>
        <dbReference type="ChEBI" id="CHEBI:30616"/>
        <dbReference type="ChEBI" id="CHEBI:33019"/>
        <dbReference type="ChEBI" id="CHEBI:58359"/>
        <dbReference type="ChEBI" id="CHEBI:78442"/>
        <dbReference type="ChEBI" id="CHEBI:78521"/>
        <dbReference type="ChEBI" id="CHEBI:456215"/>
        <dbReference type="EC" id="6.1.1.18"/>
    </reaction>
</comment>
<dbReference type="Pfam" id="PF03950">
    <property type="entry name" value="tRNA-synt_1c_C"/>
    <property type="match status" value="1"/>
</dbReference>
<dbReference type="GO" id="GO:0005524">
    <property type="term" value="F:ATP binding"/>
    <property type="evidence" value="ECO:0007669"/>
    <property type="project" value="UniProtKB-KW"/>
</dbReference>
<dbReference type="InterPro" id="IPR014729">
    <property type="entry name" value="Rossmann-like_a/b/a_fold"/>
</dbReference>
<dbReference type="Gene3D" id="2.40.240.10">
    <property type="entry name" value="Ribosomal Protein L25, Chain P"/>
    <property type="match status" value="2"/>
</dbReference>
<evidence type="ECO:0000256" key="2">
    <source>
        <dbReference type="ARBA" id="ARBA00012836"/>
    </source>
</evidence>
<accession>A0A9P6H0Z8</accession>
<dbReference type="EC" id="6.1.1.18" evidence="2"/>
<keyword evidence="4 9" id="KW-0547">Nucleotide-binding</keyword>
<dbReference type="FunFam" id="3.40.50.620:FF:000037">
    <property type="entry name" value="Glutamine--tRNA ligase cytoplasmic"/>
    <property type="match status" value="1"/>
</dbReference>
<feature type="domain" description="Glutamyl/glutaminyl-tRNA synthetase class Ib catalytic" evidence="10">
    <location>
        <begin position="199"/>
        <end position="517"/>
    </location>
</feature>
<dbReference type="NCBIfam" id="TIGR00440">
    <property type="entry name" value="glnS"/>
    <property type="match status" value="1"/>
</dbReference>
<dbReference type="SUPFAM" id="SSF50715">
    <property type="entry name" value="Ribosomal protein L25-like"/>
    <property type="match status" value="1"/>
</dbReference>
<feature type="domain" description="Glutamyl/glutaminyl-tRNA synthetase class Ib anti-codon binding" evidence="11">
    <location>
        <begin position="520"/>
        <end position="605"/>
    </location>
</feature>
<evidence type="ECO:0000313" key="13">
    <source>
        <dbReference type="EMBL" id="KAF9764319.1"/>
    </source>
</evidence>